<name>A0A645GGU6_9ZZZZ</name>
<dbReference type="EMBL" id="VSSQ01075273">
    <property type="protein sequence ID" value="MPN25915.1"/>
    <property type="molecule type" value="Genomic_DNA"/>
</dbReference>
<reference evidence="1" key="1">
    <citation type="submission" date="2019-08" db="EMBL/GenBank/DDBJ databases">
        <authorList>
            <person name="Kucharzyk K."/>
            <person name="Murdoch R.W."/>
            <person name="Higgins S."/>
            <person name="Loffler F."/>
        </authorList>
    </citation>
    <scope>NUCLEOTIDE SEQUENCE</scope>
</reference>
<protein>
    <submittedName>
        <fullName evidence="1">Uncharacterized protein</fullName>
    </submittedName>
</protein>
<sequence>MRGNRDGACTVRERNVTHRKMRQYLNGYAVLFRCGKNRGQLAVLNVAGRNVNTVPRSAKTRCNRSVERVEILGGFVKIVHGIKLVTHRKNCSRGRMLLRL</sequence>
<proteinExistence type="predicted"/>
<accession>A0A645GGU6</accession>
<comment type="caution">
    <text evidence="1">The sequence shown here is derived from an EMBL/GenBank/DDBJ whole genome shotgun (WGS) entry which is preliminary data.</text>
</comment>
<gene>
    <name evidence="1" type="ORF">SDC9_173336</name>
</gene>
<evidence type="ECO:0000313" key="1">
    <source>
        <dbReference type="EMBL" id="MPN25915.1"/>
    </source>
</evidence>
<organism evidence="1">
    <name type="scientific">bioreactor metagenome</name>
    <dbReference type="NCBI Taxonomy" id="1076179"/>
    <lineage>
        <taxon>unclassified sequences</taxon>
        <taxon>metagenomes</taxon>
        <taxon>ecological metagenomes</taxon>
    </lineage>
</organism>
<dbReference type="AlphaFoldDB" id="A0A645GGU6"/>